<name>A0ABV9JPZ7_9GAMM</name>
<gene>
    <name evidence="7" type="ORF">ACFO3I_15130</name>
</gene>
<accession>A0ABV9JPZ7</accession>
<comment type="caution">
    <text evidence="7">The sequence shown here is derived from an EMBL/GenBank/DDBJ whole genome shotgun (WGS) entry which is preliminary data.</text>
</comment>
<feature type="transmembrane region" description="Helical" evidence="5">
    <location>
        <begin position="97"/>
        <end position="116"/>
    </location>
</feature>
<feature type="domain" description="EamA" evidence="6">
    <location>
        <begin position="150"/>
        <end position="280"/>
    </location>
</feature>
<keyword evidence="2 5" id="KW-0812">Transmembrane</keyword>
<dbReference type="EMBL" id="JBHSGB010000014">
    <property type="protein sequence ID" value="MFC4656348.1"/>
    <property type="molecule type" value="Genomic_DNA"/>
</dbReference>
<proteinExistence type="predicted"/>
<feature type="transmembrane region" description="Helical" evidence="5">
    <location>
        <begin position="72"/>
        <end position="91"/>
    </location>
</feature>
<dbReference type="RefSeq" id="WP_377335323.1">
    <property type="nucleotide sequence ID" value="NZ_JBHSGB010000014.1"/>
</dbReference>
<dbReference type="InterPro" id="IPR050638">
    <property type="entry name" value="AA-Vitamin_Transporters"/>
</dbReference>
<dbReference type="Proteomes" id="UP001595962">
    <property type="component" value="Unassembled WGS sequence"/>
</dbReference>
<dbReference type="SUPFAM" id="SSF103481">
    <property type="entry name" value="Multidrug resistance efflux transporter EmrE"/>
    <property type="match status" value="1"/>
</dbReference>
<evidence type="ECO:0000259" key="6">
    <source>
        <dbReference type="Pfam" id="PF00892"/>
    </source>
</evidence>
<evidence type="ECO:0000256" key="5">
    <source>
        <dbReference type="SAM" id="Phobius"/>
    </source>
</evidence>
<feature type="transmembrane region" description="Helical" evidence="5">
    <location>
        <begin position="238"/>
        <end position="257"/>
    </location>
</feature>
<feature type="transmembrane region" description="Helical" evidence="5">
    <location>
        <begin position="149"/>
        <end position="167"/>
    </location>
</feature>
<evidence type="ECO:0000256" key="4">
    <source>
        <dbReference type="ARBA" id="ARBA00023136"/>
    </source>
</evidence>
<reference evidence="8" key="1">
    <citation type="journal article" date="2019" name="Int. J. Syst. Evol. Microbiol.">
        <title>The Global Catalogue of Microorganisms (GCM) 10K type strain sequencing project: providing services to taxonomists for standard genome sequencing and annotation.</title>
        <authorList>
            <consortium name="The Broad Institute Genomics Platform"/>
            <consortium name="The Broad Institute Genome Sequencing Center for Infectious Disease"/>
            <person name="Wu L."/>
            <person name="Ma J."/>
        </authorList>
    </citation>
    <scope>NUCLEOTIDE SEQUENCE [LARGE SCALE GENOMIC DNA]</scope>
    <source>
        <strain evidence="8">DT28</strain>
    </source>
</reference>
<keyword evidence="3 5" id="KW-1133">Transmembrane helix</keyword>
<keyword evidence="8" id="KW-1185">Reference proteome</keyword>
<dbReference type="PANTHER" id="PTHR32322">
    <property type="entry name" value="INNER MEMBRANE TRANSPORTER"/>
    <property type="match status" value="1"/>
</dbReference>
<feature type="transmembrane region" description="Helical" evidence="5">
    <location>
        <begin position="42"/>
        <end position="60"/>
    </location>
</feature>
<feature type="transmembrane region" description="Helical" evidence="5">
    <location>
        <begin position="123"/>
        <end position="143"/>
    </location>
</feature>
<evidence type="ECO:0000256" key="2">
    <source>
        <dbReference type="ARBA" id="ARBA00022692"/>
    </source>
</evidence>
<dbReference type="Pfam" id="PF00892">
    <property type="entry name" value="EamA"/>
    <property type="match status" value="1"/>
</dbReference>
<evidence type="ECO:0000256" key="3">
    <source>
        <dbReference type="ARBA" id="ARBA00022989"/>
    </source>
</evidence>
<organism evidence="7 8">
    <name type="scientific">Rheinheimera marina</name>
    <dbReference type="NCBI Taxonomy" id="1774958"/>
    <lineage>
        <taxon>Bacteria</taxon>
        <taxon>Pseudomonadati</taxon>
        <taxon>Pseudomonadota</taxon>
        <taxon>Gammaproteobacteria</taxon>
        <taxon>Chromatiales</taxon>
        <taxon>Chromatiaceae</taxon>
        <taxon>Rheinheimera</taxon>
    </lineage>
</organism>
<dbReference type="InterPro" id="IPR037185">
    <property type="entry name" value="EmrE-like"/>
</dbReference>
<feature type="transmembrane region" description="Helical" evidence="5">
    <location>
        <begin position="263"/>
        <end position="280"/>
    </location>
</feature>
<evidence type="ECO:0000256" key="1">
    <source>
        <dbReference type="ARBA" id="ARBA00004141"/>
    </source>
</evidence>
<sequence>MPVWKVVSLTCLALLAFAGNSLLCRAALLNGTIDPASFTSLRLLSGAVTLALLVALRAGLAPLVARAKLSGSWLSALALFVYAAGFSFSYLQLTTATGALILFGAVQISMIGYGFYRGERFSLPQWAGLLLAGAGLLALLLPGASAPPLLAAVLMLGAGVAWALYSIRGKGAGDPLLQTAGNFIRTLPLCLLLSLWYWQAQSFEAVGVVYAVVSGAVTSGLGYALWYAVLPSLKATTAATVQLSVPVIAAFAAVLFLQEAISLRLALASCAVLGGVGLVLRSKT</sequence>
<evidence type="ECO:0000313" key="8">
    <source>
        <dbReference type="Proteomes" id="UP001595962"/>
    </source>
</evidence>
<dbReference type="PANTHER" id="PTHR32322:SF9">
    <property type="entry name" value="AMINO-ACID METABOLITE EFFLUX PUMP-RELATED"/>
    <property type="match status" value="1"/>
</dbReference>
<feature type="transmembrane region" description="Helical" evidence="5">
    <location>
        <begin position="205"/>
        <end position="226"/>
    </location>
</feature>
<keyword evidence="4 5" id="KW-0472">Membrane</keyword>
<feature type="transmembrane region" description="Helical" evidence="5">
    <location>
        <begin position="179"/>
        <end position="199"/>
    </location>
</feature>
<comment type="subcellular location">
    <subcellularLocation>
        <location evidence="1">Membrane</location>
        <topology evidence="1">Multi-pass membrane protein</topology>
    </subcellularLocation>
</comment>
<evidence type="ECO:0000313" key="7">
    <source>
        <dbReference type="EMBL" id="MFC4656348.1"/>
    </source>
</evidence>
<protein>
    <submittedName>
        <fullName evidence="7">DMT family transporter</fullName>
    </submittedName>
</protein>
<dbReference type="InterPro" id="IPR000620">
    <property type="entry name" value="EamA_dom"/>
</dbReference>